<reference evidence="1 2" key="1">
    <citation type="submission" date="2015-11" db="EMBL/GenBank/DDBJ databases">
        <authorList>
            <consortium name="Pathogen Informatics"/>
        </authorList>
    </citation>
    <scope>NUCLEOTIDE SEQUENCE [LARGE SCALE GENOMIC DNA]</scope>
    <source>
        <strain evidence="1 2">006A-0059</strain>
    </source>
</reference>
<accession>A0A0S4R391</accession>
<gene>
    <name evidence="1" type="ORF">ERS686654_00061</name>
</gene>
<proteinExistence type="predicted"/>
<evidence type="ECO:0000313" key="2">
    <source>
        <dbReference type="Proteomes" id="UP000052237"/>
    </source>
</evidence>
<comment type="caution">
    <text evidence="1">The sequence shown here is derived from an EMBL/GenBank/DDBJ whole genome shotgun (WGS) entry which is preliminary data.</text>
</comment>
<dbReference type="EMBL" id="FAVB01000001">
    <property type="protein sequence ID" value="CUU68169.1"/>
    <property type="molecule type" value="Genomic_DNA"/>
</dbReference>
<keyword evidence="2" id="KW-1185">Reference proteome</keyword>
<name>A0A0S4R391_CAMHY</name>
<dbReference type="AlphaFoldDB" id="A0A0S4R391"/>
<evidence type="ECO:0000313" key="1">
    <source>
        <dbReference type="EMBL" id="CUU68169.1"/>
    </source>
</evidence>
<organism evidence="1 2">
    <name type="scientific">Campylobacter hyointestinalis subsp. hyointestinalis</name>
    <dbReference type="NCBI Taxonomy" id="91352"/>
    <lineage>
        <taxon>Bacteria</taxon>
        <taxon>Pseudomonadati</taxon>
        <taxon>Campylobacterota</taxon>
        <taxon>Epsilonproteobacteria</taxon>
        <taxon>Campylobacterales</taxon>
        <taxon>Campylobacteraceae</taxon>
        <taxon>Campylobacter</taxon>
    </lineage>
</organism>
<sequence>MSDKIQDFNYSVDLLQALLWQYNDAEKLQSLLSQKNRWYKENVSDFWDNWYRDVFNLDTANDFGLTVWAKILNISFSVSEPPRSASNTFGFGNYYLNFFDSNFYPEKSGDFILNENQKRMVLKLRFFQIISRATIPEINQALSVIFKSKAYAIDIGDMSNEIVIIITQLTADIQFILSRYDLIPRPSTIGVRTITVTGREFGFAPYGNNFHNAFFAN</sequence>
<dbReference type="Pfam" id="PF11041">
    <property type="entry name" value="Phage_Wedge1"/>
    <property type="match status" value="1"/>
</dbReference>
<protein>
    <submittedName>
        <fullName evidence="1">Protein of uncharacterized function (DUF2612)</fullName>
    </submittedName>
</protein>
<dbReference type="InterPro" id="IPR021283">
    <property type="entry name" value="Phage_Wedge1"/>
</dbReference>
<dbReference type="RefSeq" id="WP_059434854.1">
    <property type="nucleotide sequence ID" value="NZ_FAVB01000001.1"/>
</dbReference>
<dbReference type="SUPFAM" id="SSF52777">
    <property type="entry name" value="CoA-dependent acyltransferases"/>
    <property type="match status" value="1"/>
</dbReference>
<dbReference type="Proteomes" id="UP000052237">
    <property type="component" value="Unassembled WGS sequence"/>
</dbReference>